<dbReference type="InterPro" id="IPR012645">
    <property type="entry name" value="CHP02301"/>
</dbReference>
<comment type="caution">
    <text evidence="2">The sequence shown here is derived from an EMBL/GenBank/DDBJ whole genome shotgun (WGS) entry which is preliminary data.</text>
</comment>
<gene>
    <name evidence="2" type="ORF">MRSR164_01395</name>
</gene>
<proteinExistence type="predicted"/>
<dbReference type="Pfam" id="PF09539">
    <property type="entry name" value="DUF2385"/>
    <property type="match status" value="1"/>
</dbReference>
<name>A0ABU7T4P9_9HYPH</name>
<feature type="compositionally biased region" description="Pro residues" evidence="1">
    <location>
        <begin position="57"/>
        <end position="66"/>
    </location>
</feature>
<organism evidence="2 3">
    <name type="scientific">Methylobacterium radiotolerans</name>
    <dbReference type="NCBI Taxonomy" id="31998"/>
    <lineage>
        <taxon>Bacteria</taxon>
        <taxon>Pseudomonadati</taxon>
        <taxon>Pseudomonadota</taxon>
        <taxon>Alphaproteobacteria</taxon>
        <taxon>Hyphomicrobiales</taxon>
        <taxon>Methylobacteriaceae</taxon>
        <taxon>Methylobacterium</taxon>
    </lineage>
</organism>
<dbReference type="Proteomes" id="UP001349262">
    <property type="component" value="Unassembled WGS sequence"/>
</dbReference>
<sequence length="163" mass="17648">MRRGEWGVRAGGARLRLAALLALVTLTLVPLAEATAQQRSAPARSATKPQEKEKEPPPPAEPPPAPYDRDLLRLSEIVGALAFLRNLCTAPDAAEWPARMKAILDTEGVTQSRRDRLAGAYNRGFRGYSLTYRVCTPAAGEAARRYIAEGERLSHAIAGRFGG</sequence>
<protein>
    <submittedName>
        <fullName evidence="2">TIGR02301 family protein</fullName>
    </submittedName>
</protein>
<feature type="region of interest" description="Disordered" evidence="1">
    <location>
        <begin position="35"/>
        <end position="68"/>
    </location>
</feature>
<reference evidence="2 3" key="1">
    <citation type="journal article" date="2012" name="Genet. Mol. Biol.">
        <title>Analysis of 16S rRNA and mxaF genes revealing insights into Methylobacterium niche-specific plant association.</title>
        <authorList>
            <person name="Dourado M.N."/>
            <person name="Andreote F.D."/>
            <person name="Dini-Andreote F."/>
            <person name="Conti R."/>
            <person name="Araujo J.M."/>
            <person name="Araujo W.L."/>
        </authorList>
    </citation>
    <scope>NUCLEOTIDE SEQUENCE [LARGE SCALE GENOMIC DNA]</scope>
    <source>
        <strain evidence="2 3">SR1.6/4</strain>
    </source>
</reference>
<keyword evidence="3" id="KW-1185">Reference proteome</keyword>
<dbReference type="NCBIfam" id="TIGR02301">
    <property type="entry name" value="TIGR02301 family protein"/>
    <property type="match status" value="1"/>
</dbReference>
<evidence type="ECO:0000313" key="2">
    <source>
        <dbReference type="EMBL" id="MEE7455515.1"/>
    </source>
</evidence>
<dbReference type="EMBL" id="MLBY01000001">
    <property type="protein sequence ID" value="MEE7455515.1"/>
    <property type="molecule type" value="Genomic_DNA"/>
</dbReference>
<evidence type="ECO:0000313" key="3">
    <source>
        <dbReference type="Proteomes" id="UP001349262"/>
    </source>
</evidence>
<evidence type="ECO:0000256" key="1">
    <source>
        <dbReference type="SAM" id="MobiDB-lite"/>
    </source>
</evidence>
<accession>A0ABU7T4P9</accession>